<evidence type="ECO:0000313" key="2">
    <source>
        <dbReference type="Proteomes" id="UP001187343"/>
    </source>
</evidence>
<dbReference type="Proteomes" id="UP001187343">
    <property type="component" value="Unassembled WGS sequence"/>
</dbReference>
<keyword evidence="2" id="KW-1185">Reference proteome</keyword>
<name>A0AA88TKU1_9TELE</name>
<accession>A0AA88TKU1</accession>
<dbReference type="AlphaFoldDB" id="A0AA88TKU1"/>
<sequence length="75" mass="7601">MLEPLLGVPDMVFPQDLSGSGALSLGLATGCDQSKSSPSSAGVFRSVSTLDSSAGAGGLTFLEKNVNRTGAKRRT</sequence>
<organism evidence="1 2">
    <name type="scientific">Cirrhinus molitorella</name>
    <name type="common">mud carp</name>
    <dbReference type="NCBI Taxonomy" id="172907"/>
    <lineage>
        <taxon>Eukaryota</taxon>
        <taxon>Metazoa</taxon>
        <taxon>Chordata</taxon>
        <taxon>Craniata</taxon>
        <taxon>Vertebrata</taxon>
        <taxon>Euteleostomi</taxon>
        <taxon>Actinopterygii</taxon>
        <taxon>Neopterygii</taxon>
        <taxon>Teleostei</taxon>
        <taxon>Ostariophysi</taxon>
        <taxon>Cypriniformes</taxon>
        <taxon>Cyprinidae</taxon>
        <taxon>Labeoninae</taxon>
        <taxon>Labeonini</taxon>
        <taxon>Cirrhinus</taxon>
    </lineage>
</organism>
<comment type="caution">
    <text evidence="1">The sequence shown here is derived from an EMBL/GenBank/DDBJ whole genome shotgun (WGS) entry which is preliminary data.</text>
</comment>
<reference evidence="1" key="1">
    <citation type="submission" date="2023-08" db="EMBL/GenBank/DDBJ databases">
        <title>Chromosome-level Genome Assembly of mud carp (Cirrhinus molitorella).</title>
        <authorList>
            <person name="Liu H."/>
        </authorList>
    </citation>
    <scope>NUCLEOTIDE SEQUENCE</scope>
    <source>
        <strain evidence="1">Prfri</strain>
        <tissue evidence="1">Muscle</tissue>
    </source>
</reference>
<proteinExistence type="predicted"/>
<gene>
    <name evidence="1" type="ORF">Q8A67_023346</name>
</gene>
<protein>
    <submittedName>
        <fullName evidence="1">Uncharacterized protein</fullName>
    </submittedName>
</protein>
<dbReference type="EMBL" id="JAUYZG010000023">
    <property type="protein sequence ID" value="KAK2870819.1"/>
    <property type="molecule type" value="Genomic_DNA"/>
</dbReference>
<evidence type="ECO:0000313" key="1">
    <source>
        <dbReference type="EMBL" id="KAK2870819.1"/>
    </source>
</evidence>